<organism evidence="1">
    <name type="scientific">Bandra megavirus</name>
    <dbReference type="NCBI Taxonomy" id="2071566"/>
    <lineage>
        <taxon>Viruses</taxon>
        <taxon>Varidnaviria</taxon>
        <taxon>Bamfordvirae</taxon>
        <taxon>Nucleocytoviricota</taxon>
        <taxon>Megaviricetes</taxon>
        <taxon>Imitervirales</taxon>
        <taxon>Mimiviridae</taxon>
        <taxon>Megamimivirinae</taxon>
        <taxon>Megavirus</taxon>
    </lineage>
</organism>
<protein>
    <submittedName>
        <fullName evidence="1">F-box and FNIP repeat-containing protein</fullName>
    </submittedName>
</protein>
<dbReference type="InterPro" id="IPR051251">
    <property type="entry name" value="STK_FNIP-Repeat"/>
</dbReference>
<feature type="non-terminal residue" evidence="1">
    <location>
        <position position="226"/>
    </location>
</feature>
<dbReference type="Pfam" id="PF05725">
    <property type="entry name" value="FNIP"/>
    <property type="match status" value="1"/>
</dbReference>
<sequence length="226" mass="26917">MFLTDIFNIDIIICILNFLNDCDKMNFMKTCKEYYNYRDCINYTDIYEYDIIRKLSFKNRFKRLIYQDYIPNTNTINNGGANKFYFYMKKLDEPIPNETTHLIYKNKIFNPLFPIPNSVTYLKFKKPIVDMMIRIPNSVINLKIKGWINDWSIIPNSVTRLKFGKFFDQEIEYIPNSVTHLKFGKNFNKSIWNSIPNSVTHLTFGEKFNQNIKNCIPNSVTHLTFG</sequence>
<dbReference type="PANTHER" id="PTHR32134">
    <property type="entry name" value="FNIP REPEAT-CONTAINING PROTEIN"/>
    <property type="match status" value="1"/>
</dbReference>
<name>A0A2K9V784_9VIRU</name>
<evidence type="ECO:0000313" key="1">
    <source>
        <dbReference type="EMBL" id="AUV58080.1"/>
    </source>
</evidence>
<accession>A0A2K9V784</accession>
<proteinExistence type="predicted"/>
<reference evidence="1" key="1">
    <citation type="submission" date="2018-01" db="EMBL/GenBank/DDBJ databases">
        <title>Draft genome sequence of Bandra megavirus.</title>
        <authorList>
            <person name="Chatterjee A."/>
            <person name="Yadav R."/>
            <person name="Kondabagil K."/>
        </authorList>
    </citation>
    <scope>NUCLEOTIDE SEQUENCE</scope>
    <source>
        <strain evidence="1">KK-1</strain>
    </source>
</reference>
<dbReference type="InterPro" id="IPR008615">
    <property type="entry name" value="FNIP"/>
</dbReference>
<dbReference type="EMBL" id="MG779305">
    <property type="protein sequence ID" value="AUV58080.1"/>
    <property type="molecule type" value="Genomic_DNA"/>
</dbReference>
<dbReference type="PANTHER" id="PTHR32134:SF173">
    <property type="entry name" value="FNIP REPEAT-CONTAINING PROTEIN-RELATED"/>
    <property type="match status" value="1"/>
</dbReference>